<gene>
    <name evidence="2" type="ORF">CUN49_09715</name>
</gene>
<dbReference type="Proteomes" id="UP000229681">
    <property type="component" value="Unassembled WGS sequence"/>
</dbReference>
<evidence type="ECO:0008006" key="4">
    <source>
        <dbReference type="Google" id="ProtNLM"/>
    </source>
</evidence>
<sequence length="336" mass="36272">MLRRILSLSLALLIGLAWLLSGAAQAQAPDEPTGTPDPRATFWTPPPAPFFIRVQRLEQLTTLAFSDLGIGSIAADRAGNLYIGNGIGTVLVLAPDLSEVRRLRLQQPFALAFTAADELIVGQRVQATLSRYTAQGDFLGRLWEQSEALLDAFAIAPDGDFYILWTRTNPPAITYLTRLNANGQLIFNREFGRARHSSDAVHGIVAMPNGELGVLLSGYDFTGSESAVYVALNAEGDFLLRRPPLPAVRPMLAPAVPLRLPNGDLVVHSANYIHWWSATGQLRAALPSDAVRAGFPRAEAARRSALAAQPDGKTLYIAELLSDGSLSIGVISLEQR</sequence>
<proteinExistence type="predicted"/>
<dbReference type="AlphaFoldDB" id="A0A2M8PDL2"/>
<accession>A0A2M8PDL2</accession>
<feature type="chain" id="PRO_5030053694" description="SMP-30/Gluconolactonase/LRE-like region domain-containing protein" evidence="1">
    <location>
        <begin position="27"/>
        <end position="336"/>
    </location>
</feature>
<comment type="caution">
    <text evidence="2">The sequence shown here is derived from an EMBL/GenBank/DDBJ whole genome shotgun (WGS) entry which is preliminary data.</text>
</comment>
<evidence type="ECO:0000256" key="1">
    <source>
        <dbReference type="SAM" id="SignalP"/>
    </source>
</evidence>
<name>A0A2M8PDL2_9CHLR</name>
<evidence type="ECO:0000313" key="3">
    <source>
        <dbReference type="Proteomes" id="UP000229681"/>
    </source>
</evidence>
<feature type="signal peptide" evidence="1">
    <location>
        <begin position="1"/>
        <end position="26"/>
    </location>
</feature>
<dbReference type="SUPFAM" id="SSF101898">
    <property type="entry name" value="NHL repeat"/>
    <property type="match status" value="1"/>
</dbReference>
<reference evidence="2 3" key="1">
    <citation type="submission" date="2017-11" db="EMBL/GenBank/DDBJ databases">
        <title>Evolution of Phototrophy in the Chloroflexi Phylum Driven by Horizontal Gene Transfer.</title>
        <authorList>
            <person name="Ward L.M."/>
            <person name="Hemp J."/>
            <person name="Shih P.M."/>
            <person name="Mcglynn S.E."/>
            <person name="Fischer W."/>
        </authorList>
    </citation>
    <scope>NUCLEOTIDE SEQUENCE [LARGE SCALE GENOMIC DNA]</scope>
    <source>
        <strain evidence="2">JP3_13</strain>
    </source>
</reference>
<dbReference type="EMBL" id="PGTM01000132">
    <property type="protein sequence ID" value="PJF35610.1"/>
    <property type="molecule type" value="Genomic_DNA"/>
</dbReference>
<evidence type="ECO:0000313" key="2">
    <source>
        <dbReference type="EMBL" id="PJF35610.1"/>
    </source>
</evidence>
<keyword evidence="1" id="KW-0732">Signal</keyword>
<organism evidence="2 3">
    <name type="scientific">Candidatus Thermofonsia Clade 1 bacterium</name>
    <dbReference type="NCBI Taxonomy" id="2364210"/>
    <lineage>
        <taxon>Bacteria</taxon>
        <taxon>Bacillati</taxon>
        <taxon>Chloroflexota</taxon>
        <taxon>Candidatus Thermofontia</taxon>
        <taxon>Candidatus Thermofonsia Clade 1</taxon>
    </lineage>
</organism>
<protein>
    <recommendedName>
        <fullName evidence="4">SMP-30/Gluconolactonase/LRE-like region domain-containing protein</fullName>
    </recommendedName>
</protein>